<feature type="region of interest" description="Disordered" evidence="1">
    <location>
        <begin position="1"/>
        <end position="29"/>
    </location>
</feature>
<feature type="non-terminal residue" evidence="2">
    <location>
        <position position="1"/>
    </location>
</feature>
<keyword evidence="3" id="KW-1185">Reference proteome</keyword>
<evidence type="ECO:0000313" key="3">
    <source>
        <dbReference type="Proteomes" id="UP001597058"/>
    </source>
</evidence>
<sequence>RPSRQRRNVRRGRLQGPDRTRTGEHGHAAELRINTLRDAGHRSIAAGLREVSYTPFTRPLDLLGLT</sequence>
<gene>
    <name evidence="2" type="ORF">ACFQ5X_48560</name>
</gene>
<protein>
    <submittedName>
        <fullName evidence="2">Uncharacterized protein</fullName>
    </submittedName>
</protein>
<name>A0ABW3XVE6_9ACTN</name>
<organism evidence="2 3">
    <name type="scientific">Streptomyces kaempferi</name>
    <dbReference type="NCBI Taxonomy" id="333725"/>
    <lineage>
        <taxon>Bacteria</taxon>
        <taxon>Bacillati</taxon>
        <taxon>Actinomycetota</taxon>
        <taxon>Actinomycetes</taxon>
        <taxon>Kitasatosporales</taxon>
        <taxon>Streptomycetaceae</taxon>
        <taxon>Streptomyces</taxon>
    </lineage>
</organism>
<comment type="caution">
    <text evidence="2">The sequence shown here is derived from an EMBL/GenBank/DDBJ whole genome shotgun (WGS) entry which is preliminary data.</text>
</comment>
<dbReference type="Proteomes" id="UP001597058">
    <property type="component" value="Unassembled WGS sequence"/>
</dbReference>
<dbReference type="EMBL" id="JBHTMM010000211">
    <property type="protein sequence ID" value="MFD1313536.1"/>
    <property type="molecule type" value="Genomic_DNA"/>
</dbReference>
<feature type="compositionally biased region" description="Basic and acidic residues" evidence="1">
    <location>
        <begin position="16"/>
        <end position="29"/>
    </location>
</feature>
<accession>A0ABW3XVE6</accession>
<evidence type="ECO:0000313" key="2">
    <source>
        <dbReference type="EMBL" id="MFD1313536.1"/>
    </source>
</evidence>
<evidence type="ECO:0000256" key="1">
    <source>
        <dbReference type="SAM" id="MobiDB-lite"/>
    </source>
</evidence>
<feature type="compositionally biased region" description="Basic residues" evidence="1">
    <location>
        <begin position="1"/>
        <end position="13"/>
    </location>
</feature>
<proteinExistence type="predicted"/>
<reference evidence="3" key="1">
    <citation type="journal article" date="2019" name="Int. J. Syst. Evol. Microbiol.">
        <title>The Global Catalogue of Microorganisms (GCM) 10K type strain sequencing project: providing services to taxonomists for standard genome sequencing and annotation.</title>
        <authorList>
            <consortium name="The Broad Institute Genomics Platform"/>
            <consortium name="The Broad Institute Genome Sequencing Center for Infectious Disease"/>
            <person name="Wu L."/>
            <person name="Ma J."/>
        </authorList>
    </citation>
    <scope>NUCLEOTIDE SEQUENCE [LARGE SCALE GENOMIC DNA]</scope>
    <source>
        <strain evidence="3">CGMCC 4.7020</strain>
    </source>
</reference>